<protein>
    <recommendedName>
        <fullName evidence="1">Phosphatidylglycerol lysyltransferase C-terminal domain-containing protein</fullName>
    </recommendedName>
</protein>
<proteinExistence type="predicted"/>
<dbReference type="InterPro" id="IPR016181">
    <property type="entry name" value="Acyl_CoA_acyltransferase"/>
</dbReference>
<name>A0A1F4U853_UNCSA</name>
<evidence type="ECO:0000259" key="1">
    <source>
        <dbReference type="Pfam" id="PF09924"/>
    </source>
</evidence>
<evidence type="ECO:0000313" key="2">
    <source>
        <dbReference type="EMBL" id="OGC41030.1"/>
    </source>
</evidence>
<feature type="domain" description="Phosphatidylglycerol lysyltransferase C-terminal" evidence="1">
    <location>
        <begin position="24"/>
        <end position="288"/>
    </location>
</feature>
<comment type="caution">
    <text evidence="2">The sequence shown here is derived from an EMBL/GenBank/DDBJ whole genome shotgun (WGS) entry which is preliminary data.</text>
</comment>
<evidence type="ECO:0000313" key="3">
    <source>
        <dbReference type="Proteomes" id="UP000179242"/>
    </source>
</evidence>
<dbReference type="Proteomes" id="UP000179242">
    <property type="component" value="Unassembled WGS sequence"/>
</dbReference>
<gene>
    <name evidence="2" type="ORF">A2438_01945</name>
</gene>
<dbReference type="PANTHER" id="PTHR41373">
    <property type="entry name" value="DUF2156 DOMAIN-CONTAINING PROTEIN"/>
    <property type="match status" value="1"/>
</dbReference>
<dbReference type="Pfam" id="PF09924">
    <property type="entry name" value="LPG_synthase_C"/>
    <property type="match status" value="1"/>
</dbReference>
<dbReference type="AlphaFoldDB" id="A0A1F4U853"/>
<dbReference type="SUPFAM" id="SSF55729">
    <property type="entry name" value="Acyl-CoA N-acyltransferases (Nat)"/>
    <property type="match status" value="2"/>
</dbReference>
<sequence length="293" mass="34373">MIPQYPNFKELELADQAEIKKWFKKFPQTTCEMNFVNLYIWRHFDHYKLTILNDNLWIHVTPPNEAAFCYAPIGDNKIKESLEFCSNNSPRLSRVPEGFVDKYIKGNKNYKISCDPRNYDYVYLTEDLIGLKGKKFDGKRNHIKKFQKKYKYEYKQLNKNNYKECYTVLKNWEEQRKSLSDLAIKSQGDAIKNLFDKFEELGVLGGGLAIDGKIEAFSLASELNPDTADIHIEIANPKFDGIFPAINNEFAKNELGRYKFINREQDLGLSGMRKAKLSYHPHHMERKFDIIKI</sequence>
<dbReference type="Gene3D" id="3.40.630.30">
    <property type="match status" value="1"/>
</dbReference>
<accession>A0A1F4U853</accession>
<dbReference type="PIRSF" id="PIRSF018688">
    <property type="entry name" value="UCP018688"/>
    <property type="match status" value="1"/>
</dbReference>
<dbReference type="InterPro" id="IPR024320">
    <property type="entry name" value="LPG_synthase_C"/>
</dbReference>
<dbReference type="InterPro" id="IPR016732">
    <property type="entry name" value="UCP018688"/>
</dbReference>
<reference evidence="2 3" key="1">
    <citation type="journal article" date="2016" name="Nat. Commun.">
        <title>Thousands of microbial genomes shed light on interconnected biogeochemical processes in an aquifer system.</title>
        <authorList>
            <person name="Anantharaman K."/>
            <person name="Brown C.T."/>
            <person name="Hug L.A."/>
            <person name="Sharon I."/>
            <person name="Castelle C.J."/>
            <person name="Probst A.J."/>
            <person name="Thomas B.C."/>
            <person name="Singh A."/>
            <person name="Wilkins M.J."/>
            <person name="Karaoz U."/>
            <person name="Brodie E.L."/>
            <person name="Williams K.H."/>
            <person name="Hubbard S.S."/>
            <person name="Banfield J.F."/>
        </authorList>
    </citation>
    <scope>NUCLEOTIDE SEQUENCE [LARGE SCALE GENOMIC DNA]</scope>
</reference>
<dbReference type="EMBL" id="MEUJ01000002">
    <property type="protein sequence ID" value="OGC41030.1"/>
    <property type="molecule type" value="Genomic_DNA"/>
</dbReference>
<organism evidence="2 3">
    <name type="scientific">candidate division WOR-1 bacterium RIFOXYC2_FULL_46_14</name>
    <dbReference type="NCBI Taxonomy" id="1802587"/>
    <lineage>
        <taxon>Bacteria</taxon>
        <taxon>Bacillati</taxon>
        <taxon>Saganbacteria</taxon>
    </lineage>
</organism>
<dbReference type="PANTHER" id="PTHR41373:SF1">
    <property type="entry name" value="PHOSPHATIDYLGLYCEROL LYSYLTRANSFERASE C-TERMINAL DOMAIN-CONTAINING PROTEIN"/>
    <property type="match status" value="1"/>
</dbReference>